<protein>
    <submittedName>
        <fullName evidence="2">Acetolactate synthase</fullName>
    </submittedName>
</protein>
<comment type="caution">
    <text evidence="2">The sequence shown here is derived from an EMBL/GenBank/DDBJ whole genome shotgun (WGS) entry which is preliminary data.</text>
</comment>
<gene>
    <name evidence="2" type="ORF">ABH15_06695</name>
</gene>
<evidence type="ECO:0000313" key="2">
    <source>
        <dbReference type="EMBL" id="RXE55894.1"/>
    </source>
</evidence>
<dbReference type="CDD" id="cd04882">
    <property type="entry name" value="ACT_Bt0572_2"/>
    <property type="match status" value="1"/>
</dbReference>
<dbReference type="PROSITE" id="PS51671">
    <property type="entry name" value="ACT"/>
    <property type="match status" value="1"/>
</dbReference>
<dbReference type="EMBL" id="LHQS01000002">
    <property type="protein sequence ID" value="RXE55894.1"/>
    <property type="molecule type" value="Genomic_DNA"/>
</dbReference>
<dbReference type="CDD" id="cd04908">
    <property type="entry name" value="ACT_Bt0572_1"/>
    <property type="match status" value="1"/>
</dbReference>
<dbReference type="Gene3D" id="3.30.2130.10">
    <property type="entry name" value="VC0802-like"/>
    <property type="match status" value="1"/>
</dbReference>
<dbReference type="InterPro" id="IPR045739">
    <property type="entry name" value="ACT_dom_pair"/>
</dbReference>
<evidence type="ECO:0000259" key="1">
    <source>
        <dbReference type="PROSITE" id="PS51671"/>
    </source>
</evidence>
<feature type="domain" description="ACT" evidence="1">
    <location>
        <begin position="9"/>
        <end position="78"/>
    </location>
</feature>
<dbReference type="Proteomes" id="UP000290932">
    <property type="component" value="Unassembled WGS sequence"/>
</dbReference>
<accession>A0A498H0K9</accession>
<keyword evidence="3" id="KW-1185">Reference proteome</keyword>
<evidence type="ECO:0000313" key="3">
    <source>
        <dbReference type="Proteomes" id="UP000290932"/>
    </source>
</evidence>
<dbReference type="OrthoDB" id="53154at2157"/>
<dbReference type="SUPFAM" id="SSF55021">
    <property type="entry name" value="ACT-like"/>
    <property type="match status" value="2"/>
</dbReference>
<dbReference type="PANTHER" id="PTHR40099:SF1">
    <property type="entry name" value="ACETOLACTATE SYNTHASE, SMALL SUBUNIT"/>
    <property type="match status" value="1"/>
</dbReference>
<dbReference type="Pfam" id="PF19571">
    <property type="entry name" value="ACT_8"/>
    <property type="match status" value="1"/>
</dbReference>
<name>A0A498H0K9_9EURY</name>
<reference evidence="2 3" key="1">
    <citation type="journal article" date="2015" name="Int. J. Syst. Evol. Microbiol.">
        <title>Methanoculleus taiwanensis sp. nov., a methanogen isolated from deep marine sediment at the deformation front area near Taiwan.</title>
        <authorList>
            <person name="Weng C.Y."/>
            <person name="Chen S.C."/>
            <person name="Lai M.C."/>
            <person name="Wu S.Y."/>
            <person name="Lin S."/>
            <person name="Yang T.F."/>
            <person name="Chen P.C."/>
        </authorList>
    </citation>
    <scope>NUCLEOTIDE SEQUENCE [LARGE SCALE GENOMIC DNA]</scope>
    <source>
        <strain evidence="2 3">CYW4</strain>
    </source>
</reference>
<organism evidence="2 3">
    <name type="scientific">Methanoculleus taiwanensis</name>
    <dbReference type="NCBI Taxonomy" id="1550565"/>
    <lineage>
        <taxon>Archaea</taxon>
        <taxon>Methanobacteriati</taxon>
        <taxon>Methanobacteriota</taxon>
        <taxon>Stenosarchaea group</taxon>
        <taxon>Methanomicrobia</taxon>
        <taxon>Methanomicrobiales</taxon>
        <taxon>Methanomicrobiaceae</taxon>
        <taxon>Methanoculleus</taxon>
    </lineage>
</organism>
<dbReference type="InterPro" id="IPR045865">
    <property type="entry name" value="ACT-like_dom_sf"/>
</dbReference>
<sequence length="143" mass="15502">MEKSYIIKQISVFSENRPGRLAAIADALKEAGINIFAFSIAEADGFGVVRALVDRPDDAHKKLTDLGFRVSFTEVIGVKMRDEPGGLSEIAGVLGDAAINIEYAYAYSGKDAAVLILRVDQAEDAVRRLLERGSDLLKASQCR</sequence>
<dbReference type="PANTHER" id="PTHR40099">
    <property type="entry name" value="ACETOLACTATE SYNTHASE, SMALL SUBUNIT"/>
    <property type="match status" value="1"/>
</dbReference>
<dbReference type="AlphaFoldDB" id="A0A498H0K9"/>
<dbReference type="InterPro" id="IPR002912">
    <property type="entry name" value="ACT_dom"/>
</dbReference>
<dbReference type="RefSeq" id="WP_128693604.1">
    <property type="nucleotide sequence ID" value="NZ_LHQS01000002.1"/>
</dbReference>
<proteinExistence type="predicted"/>